<protein>
    <submittedName>
        <fullName evidence="1">Uncharacterized protein</fullName>
    </submittedName>
</protein>
<reference evidence="1 2" key="1">
    <citation type="journal article" date="2018" name="Nat. Ecol. Evol.">
        <title>Pezizomycetes genomes reveal the molecular basis of ectomycorrhizal truffle lifestyle.</title>
        <authorList>
            <person name="Murat C."/>
            <person name="Payen T."/>
            <person name="Noel B."/>
            <person name="Kuo A."/>
            <person name="Morin E."/>
            <person name="Chen J."/>
            <person name="Kohler A."/>
            <person name="Krizsan K."/>
            <person name="Balestrini R."/>
            <person name="Da Silva C."/>
            <person name="Montanini B."/>
            <person name="Hainaut M."/>
            <person name="Levati E."/>
            <person name="Barry K.W."/>
            <person name="Belfiori B."/>
            <person name="Cichocki N."/>
            <person name="Clum A."/>
            <person name="Dockter R.B."/>
            <person name="Fauchery L."/>
            <person name="Guy J."/>
            <person name="Iotti M."/>
            <person name="Le Tacon F."/>
            <person name="Lindquist E.A."/>
            <person name="Lipzen A."/>
            <person name="Malagnac F."/>
            <person name="Mello A."/>
            <person name="Molinier V."/>
            <person name="Miyauchi S."/>
            <person name="Poulain J."/>
            <person name="Riccioni C."/>
            <person name="Rubini A."/>
            <person name="Sitrit Y."/>
            <person name="Splivallo R."/>
            <person name="Traeger S."/>
            <person name="Wang M."/>
            <person name="Zifcakova L."/>
            <person name="Wipf D."/>
            <person name="Zambonelli A."/>
            <person name="Paolocci F."/>
            <person name="Nowrousian M."/>
            <person name="Ottonello S."/>
            <person name="Baldrian P."/>
            <person name="Spatafora J.W."/>
            <person name="Henrissat B."/>
            <person name="Nagy L.G."/>
            <person name="Aury J.M."/>
            <person name="Wincker P."/>
            <person name="Grigoriev I.V."/>
            <person name="Bonfante P."/>
            <person name="Martin F.M."/>
        </authorList>
    </citation>
    <scope>NUCLEOTIDE SEQUENCE [LARGE SCALE GENOMIC DNA]</scope>
    <source>
        <strain evidence="1 2">120613-1</strain>
    </source>
</reference>
<organism evidence="1 2">
    <name type="scientific">Choiromyces venosus 120613-1</name>
    <dbReference type="NCBI Taxonomy" id="1336337"/>
    <lineage>
        <taxon>Eukaryota</taxon>
        <taxon>Fungi</taxon>
        <taxon>Dikarya</taxon>
        <taxon>Ascomycota</taxon>
        <taxon>Pezizomycotina</taxon>
        <taxon>Pezizomycetes</taxon>
        <taxon>Pezizales</taxon>
        <taxon>Tuberaceae</taxon>
        <taxon>Choiromyces</taxon>
    </lineage>
</organism>
<dbReference type="Proteomes" id="UP000276215">
    <property type="component" value="Unassembled WGS sequence"/>
</dbReference>
<sequence length="146" mass="16316">MDSNFITPHPTVAPYSARWDIKKIAEQADYLEECANSGTDSEPPKFSFTPQSWRMYDPIIDEEAPEKKGHNISIIITPPTPARSPILVQSVTQNILPEPIVKAIFLPEVPEEPSTIAIITTEDTVLKALWKRAPRAVSQSPQHRST</sequence>
<keyword evidence="2" id="KW-1185">Reference proteome</keyword>
<name>A0A3N4K6M1_9PEZI</name>
<gene>
    <name evidence="1" type="ORF">L873DRAFT_18324</name>
</gene>
<accession>A0A3N4K6M1</accession>
<evidence type="ECO:0000313" key="1">
    <source>
        <dbReference type="EMBL" id="RPB06053.1"/>
    </source>
</evidence>
<dbReference type="AlphaFoldDB" id="A0A3N4K6M1"/>
<dbReference type="EMBL" id="ML120351">
    <property type="protein sequence ID" value="RPB06053.1"/>
    <property type="molecule type" value="Genomic_DNA"/>
</dbReference>
<proteinExistence type="predicted"/>
<evidence type="ECO:0000313" key="2">
    <source>
        <dbReference type="Proteomes" id="UP000276215"/>
    </source>
</evidence>